<dbReference type="OMA" id="ETAIWEM"/>
<evidence type="ECO:0000256" key="2">
    <source>
        <dbReference type="ARBA" id="ARBA00006293"/>
    </source>
</evidence>
<dbReference type="PANTHER" id="PTHR12841:SF6">
    <property type="entry name" value="PROTEIN UNC-50 HOMOLOG"/>
    <property type="match status" value="1"/>
</dbReference>
<feature type="transmembrane region" description="Helical" evidence="6">
    <location>
        <begin position="66"/>
        <end position="89"/>
    </location>
</feature>
<comment type="subcellular location">
    <subcellularLocation>
        <location evidence="1">Membrane</location>
        <topology evidence="1">Multi-pass membrane protein</topology>
    </subcellularLocation>
</comment>
<comment type="caution">
    <text evidence="7">The sequence shown here is derived from an EMBL/GenBank/DDBJ whole genome shotgun (WGS) entry which is preliminary data.</text>
</comment>
<feature type="transmembrane region" description="Helical" evidence="6">
    <location>
        <begin position="101"/>
        <end position="119"/>
    </location>
</feature>
<keyword evidence="5 6" id="KW-0472">Membrane</keyword>
<keyword evidence="4 6" id="KW-1133">Transmembrane helix</keyword>
<evidence type="ECO:0000313" key="7">
    <source>
        <dbReference type="EMBL" id="KAJ5066614.1"/>
    </source>
</evidence>
<evidence type="ECO:0000313" key="8">
    <source>
        <dbReference type="Proteomes" id="UP001149090"/>
    </source>
</evidence>
<dbReference type="Proteomes" id="UP001149090">
    <property type="component" value="Unassembled WGS sequence"/>
</dbReference>
<keyword evidence="8" id="KW-1185">Reference proteome</keyword>
<dbReference type="EMBL" id="JAPDFW010000139">
    <property type="protein sequence ID" value="KAJ5066614.1"/>
    <property type="molecule type" value="Genomic_DNA"/>
</dbReference>
<dbReference type="Pfam" id="PF05216">
    <property type="entry name" value="UNC-50"/>
    <property type="match status" value="1"/>
</dbReference>
<sequence>MIPLVENSERDTQSFSEVLKKQIQYENFLNSISQMKNLWIDPQNTYDQIKEQKQFQDTWGRKDCSFVLIQMFFIFISSIAYSVCFRISSFVGFIKVAFKSIFINYLLFGIFISMILRFLTNTFLRKKGFLYSEQKVEMRYAFDVHCNSYFPYFMITHIIVYPFIPFINSNSLFSIFIGNFIFTFAMSCYVYITFLGYKILPFLHKTVLFLTPIAGLLIIFLIFSLSRISMVKIFLAIYFL</sequence>
<name>A0A9Q0R5C1_ANAIG</name>
<reference evidence="7" key="1">
    <citation type="submission" date="2022-10" db="EMBL/GenBank/DDBJ databases">
        <title>Novel sulphate-reducing endosymbionts in the free-living metamonad Anaeramoeba.</title>
        <authorList>
            <person name="Jerlstrom-Hultqvist J."/>
            <person name="Cepicka I."/>
            <person name="Gallot-Lavallee L."/>
            <person name="Salas-Leiva D."/>
            <person name="Curtis B.A."/>
            <person name="Zahonova K."/>
            <person name="Pipaliya S."/>
            <person name="Dacks J."/>
            <person name="Roger A.J."/>
        </authorList>
    </citation>
    <scope>NUCLEOTIDE SEQUENCE</scope>
    <source>
        <strain evidence="7">BMAN</strain>
    </source>
</reference>
<protein>
    <submittedName>
        <fullName evidence="7">Protein unc-50</fullName>
    </submittedName>
</protein>
<evidence type="ECO:0000256" key="5">
    <source>
        <dbReference type="ARBA" id="ARBA00023136"/>
    </source>
</evidence>
<feature type="transmembrane region" description="Helical" evidence="6">
    <location>
        <begin position="207"/>
        <end position="239"/>
    </location>
</feature>
<comment type="similarity">
    <text evidence="2">Belongs to the unc-50 family.</text>
</comment>
<feature type="transmembrane region" description="Helical" evidence="6">
    <location>
        <begin position="140"/>
        <end position="160"/>
    </location>
</feature>
<evidence type="ECO:0000256" key="3">
    <source>
        <dbReference type="ARBA" id="ARBA00022692"/>
    </source>
</evidence>
<gene>
    <name evidence="7" type="ORF">M0811_13469</name>
</gene>
<dbReference type="AlphaFoldDB" id="A0A9Q0R5C1"/>
<accession>A0A9Q0R5C1</accession>
<evidence type="ECO:0000256" key="1">
    <source>
        <dbReference type="ARBA" id="ARBA00004141"/>
    </source>
</evidence>
<dbReference type="GO" id="GO:0000139">
    <property type="term" value="C:Golgi membrane"/>
    <property type="evidence" value="ECO:0007669"/>
    <property type="project" value="TreeGrafter"/>
</dbReference>
<proteinExistence type="inferred from homology"/>
<organism evidence="7 8">
    <name type="scientific">Anaeramoeba ignava</name>
    <name type="common">Anaerobic marine amoeba</name>
    <dbReference type="NCBI Taxonomy" id="1746090"/>
    <lineage>
        <taxon>Eukaryota</taxon>
        <taxon>Metamonada</taxon>
        <taxon>Anaeramoebidae</taxon>
        <taxon>Anaeramoeba</taxon>
    </lineage>
</organism>
<evidence type="ECO:0000256" key="4">
    <source>
        <dbReference type="ARBA" id="ARBA00022989"/>
    </source>
</evidence>
<feature type="transmembrane region" description="Helical" evidence="6">
    <location>
        <begin position="172"/>
        <end position="195"/>
    </location>
</feature>
<dbReference type="OrthoDB" id="10027013at2759"/>
<dbReference type="InterPro" id="IPR007881">
    <property type="entry name" value="UNC-50"/>
</dbReference>
<evidence type="ECO:0000256" key="6">
    <source>
        <dbReference type="SAM" id="Phobius"/>
    </source>
</evidence>
<dbReference type="PANTHER" id="PTHR12841">
    <property type="entry name" value="PROTEIN UNC-50 HOMOLOG"/>
    <property type="match status" value="1"/>
</dbReference>
<keyword evidence="3 6" id="KW-0812">Transmembrane</keyword>